<evidence type="ECO:0000313" key="4">
    <source>
        <dbReference type="EMBL" id="KAE9221170.1"/>
    </source>
</evidence>
<accession>A0A6A3Y4Z4</accession>
<dbReference type="Proteomes" id="UP000429523">
    <property type="component" value="Unassembled WGS sequence"/>
</dbReference>
<dbReference type="Proteomes" id="UP000476176">
    <property type="component" value="Unassembled WGS sequence"/>
</dbReference>
<evidence type="ECO:0000313" key="11">
    <source>
        <dbReference type="Proteomes" id="UP000476176"/>
    </source>
</evidence>
<dbReference type="Proteomes" id="UP000486351">
    <property type="component" value="Unassembled WGS sequence"/>
</dbReference>
<evidence type="ECO:0000313" key="9">
    <source>
        <dbReference type="Proteomes" id="UP000440367"/>
    </source>
</evidence>
<evidence type="ECO:0000313" key="6">
    <source>
        <dbReference type="EMBL" id="KAE9342633.1"/>
    </source>
</evidence>
<dbReference type="EMBL" id="QXGC01000782">
    <property type="protein sequence ID" value="KAE9221170.1"/>
    <property type="molecule type" value="Genomic_DNA"/>
</dbReference>
<organism evidence="3 8">
    <name type="scientific">Phytophthora fragariae</name>
    <dbReference type="NCBI Taxonomy" id="53985"/>
    <lineage>
        <taxon>Eukaryota</taxon>
        <taxon>Sar</taxon>
        <taxon>Stramenopiles</taxon>
        <taxon>Oomycota</taxon>
        <taxon>Peronosporomycetes</taxon>
        <taxon>Peronosporales</taxon>
        <taxon>Peronosporaceae</taxon>
        <taxon>Phytophthora</taxon>
    </lineage>
</organism>
<dbReference type="EMBL" id="QXFY01000498">
    <property type="protein sequence ID" value="KAE9342633.1"/>
    <property type="molecule type" value="Genomic_DNA"/>
</dbReference>
<dbReference type="AlphaFoldDB" id="A0A6A3Y4Z4"/>
<evidence type="ECO:0000313" key="2">
    <source>
        <dbReference type="EMBL" id="KAE9003633.1"/>
    </source>
</evidence>
<dbReference type="Proteomes" id="UP000460718">
    <property type="component" value="Unassembled WGS sequence"/>
</dbReference>
<evidence type="ECO:0000313" key="5">
    <source>
        <dbReference type="EMBL" id="KAE9222655.1"/>
    </source>
</evidence>
<reference evidence="7 8" key="1">
    <citation type="submission" date="2018-08" db="EMBL/GenBank/DDBJ databases">
        <title>Genomic investigation of the strawberry pathogen Phytophthora fragariae indicates pathogenicity is determined by transcriptional variation in three key races.</title>
        <authorList>
            <person name="Adams T.M."/>
            <person name="Armitage A.D."/>
            <person name="Sobczyk M.K."/>
            <person name="Bates H.J."/>
            <person name="Dunwell J.M."/>
            <person name="Nellist C.F."/>
            <person name="Harrison R.J."/>
        </authorList>
    </citation>
    <scope>NUCLEOTIDE SEQUENCE [LARGE SCALE GENOMIC DNA]</scope>
    <source>
        <strain evidence="5 9">BC-1</strain>
        <strain evidence="4 11">BC-23</strain>
        <strain evidence="3 8">NOV-27</strain>
        <strain evidence="6 12">NOV-77</strain>
        <strain evidence="1 7">NOV-9</strain>
        <strain evidence="2 10">SCRP245</strain>
    </source>
</reference>
<dbReference type="EMBL" id="QXFW01000760">
    <property type="protein sequence ID" value="KAE9003633.1"/>
    <property type="molecule type" value="Genomic_DNA"/>
</dbReference>
<evidence type="ECO:0000313" key="3">
    <source>
        <dbReference type="EMBL" id="KAE9212252.1"/>
    </source>
</evidence>
<evidence type="ECO:0000313" key="12">
    <source>
        <dbReference type="Proteomes" id="UP000486351"/>
    </source>
</evidence>
<keyword evidence="8" id="KW-1185">Reference proteome</keyword>
<evidence type="ECO:0000313" key="10">
    <source>
        <dbReference type="Proteomes" id="UP000460718"/>
    </source>
</evidence>
<sequence length="73" mass="8496">MCVATVLSRADTHCTITDELGFEHCRQLSHPGLIFTDYLPRHRLDSERASCKEQKGHYRSCIKVTDVPEHLWR</sequence>
<protein>
    <submittedName>
        <fullName evidence="3">Uncharacterized protein</fullName>
    </submittedName>
</protein>
<dbReference type="EMBL" id="QXGF01000859">
    <property type="protein sequence ID" value="KAE8934891.1"/>
    <property type="molecule type" value="Genomic_DNA"/>
</dbReference>
<dbReference type="EMBL" id="QXGD01000844">
    <property type="protein sequence ID" value="KAE9222655.1"/>
    <property type="molecule type" value="Genomic_DNA"/>
</dbReference>
<evidence type="ECO:0000313" key="7">
    <source>
        <dbReference type="Proteomes" id="UP000429523"/>
    </source>
</evidence>
<dbReference type="Proteomes" id="UP000440367">
    <property type="component" value="Unassembled WGS sequence"/>
</dbReference>
<comment type="caution">
    <text evidence="3">The sequence shown here is derived from an EMBL/GenBank/DDBJ whole genome shotgun (WGS) entry which is preliminary data.</text>
</comment>
<dbReference type="Proteomes" id="UP000433483">
    <property type="component" value="Unassembled WGS sequence"/>
</dbReference>
<evidence type="ECO:0000313" key="8">
    <source>
        <dbReference type="Proteomes" id="UP000433483"/>
    </source>
</evidence>
<name>A0A6A3Y4Z4_9STRA</name>
<proteinExistence type="predicted"/>
<evidence type="ECO:0000313" key="1">
    <source>
        <dbReference type="EMBL" id="KAE8934891.1"/>
    </source>
</evidence>
<gene>
    <name evidence="5" type="ORF">PF002_g15190</name>
    <name evidence="4" type="ORF">PF004_g13115</name>
    <name evidence="3" type="ORF">PF005_g10669</name>
    <name evidence="6" type="ORF">PF008_g10061</name>
    <name evidence="1" type="ORF">PF009_g15131</name>
    <name evidence="2" type="ORF">PF011_g12815</name>
</gene>
<dbReference type="EMBL" id="QXGB01000513">
    <property type="protein sequence ID" value="KAE9212252.1"/>
    <property type="molecule type" value="Genomic_DNA"/>
</dbReference>